<dbReference type="SUPFAM" id="SSF49503">
    <property type="entry name" value="Cupredoxins"/>
    <property type="match status" value="1"/>
</dbReference>
<feature type="transmembrane region" description="Helical" evidence="11">
    <location>
        <begin position="51"/>
        <end position="68"/>
    </location>
</feature>
<dbReference type="GO" id="GO:0009055">
    <property type="term" value="F:electron transfer activity"/>
    <property type="evidence" value="ECO:0007669"/>
    <property type="project" value="InterPro"/>
</dbReference>
<dbReference type="Proteomes" id="UP000325081">
    <property type="component" value="Unassembled WGS sequence"/>
</dbReference>
<keyword evidence="4" id="KW-0732">Signal</keyword>
<dbReference type="InterPro" id="IPR041846">
    <property type="entry name" value="ENL_dom"/>
</dbReference>
<protein>
    <submittedName>
        <fullName evidence="13">Early nodulin-like protein</fullName>
    </submittedName>
</protein>
<comment type="caution">
    <text evidence="13">The sequence shown here is derived from an EMBL/GenBank/DDBJ whole genome shotgun (WGS) entry which is preliminary data.</text>
</comment>
<evidence type="ECO:0000256" key="5">
    <source>
        <dbReference type="ARBA" id="ARBA00023136"/>
    </source>
</evidence>
<evidence type="ECO:0000256" key="2">
    <source>
        <dbReference type="ARBA" id="ARBA00022475"/>
    </source>
</evidence>
<dbReference type="FunFam" id="2.60.40.420:FF:000010">
    <property type="entry name" value="Early nodulin-like protein 1"/>
    <property type="match status" value="1"/>
</dbReference>
<dbReference type="GO" id="GO:0005886">
    <property type="term" value="C:plasma membrane"/>
    <property type="evidence" value="ECO:0007669"/>
    <property type="project" value="UniProtKB-SubCell"/>
</dbReference>
<dbReference type="OrthoDB" id="691587at2759"/>
<evidence type="ECO:0000256" key="4">
    <source>
        <dbReference type="ARBA" id="ARBA00022729"/>
    </source>
</evidence>
<keyword evidence="7" id="KW-0325">Glycoprotein</keyword>
<evidence type="ECO:0000256" key="6">
    <source>
        <dbReference type="ARBA" id="ARBA00023157"/>
    </source>
</evidence>
<evidence type="ECO:0000256" key="10">
    <source>
        <dbReference type="SAM" id="MobiDB-lite"/>
    </source>
</evidence>
<evidence type="ECO:0000313" key="13">
    <source>
        <dbReference type="EMBL" id="GER56580.1"/>
    </source>
</evidence>
<keyword evidence="6" id="KW-1015">Disulfide bond</keyword>
<evidence type="ECO:0000313" key="14">
    <source>
        <dbReference type="Proteomes" id="UP000325081"/>
    </source>
</evidence>
<proteinExistence type="inferred from homology"/>
<dbReference type="CDD" id="cd11019">
    <property type="entry name" value="OsENODL1_like"/>
    <property type="match status" value="1"/>
</dbReference>
<evidence type="ECO:0000259" key="12">
    <source>
        <dbReference type="PROSITE" id="PS51485"/>
    </source>
</evidence>
<dbReference type="InterPro" id="IPR003245">
    <property type="entry name" value="Phytocyanin_dom"/>
</dbReference>
<feature type="domain" description="Phytocyanin" evidence="12">
    <location>
        <begin position="74"/>
        <end position="178"/>
    </location>
</feature>
<dbReference type="PANTHER" id="PTHR33021:SF253">
    <property type="entry name" value="EARLY NODULIN-LIKE PROTEIN 9"/>
    <property type="match status" value="1"/>
</dbReference>
<dbReference type="PROSITE" id="PS51485">
    <property type="entry name" value="PHYTOCYANIN"/>
    <property type="match status" value="1"/>
</dbReference>
<dbReference type="InterPro" id="IPR008972">
    <property type="entry name" value="Cupredoxin"/>
</dbReference>
<keyword evidence="5 11" id="KW-0472">Membrane</keyword>
<dbReference type="GO" id="GO:0098552">
    <property type="term" value="C:side of membrane"/>
    <property type="evidence" value="ECO:0007669"/>
    <property type="project" value="UniProtKB-KW"/>
</dbReference>
<keyword evidence="14" id="KW-1185">Reference proteome</keyword>
<keyword evidence="11" id="KW-0812">Transmembrane</keyword>
<gene>
    <name evidence="13" type="ORF">STAS_34308</name>
</gene>
<dbReference type="PANTHER" id="PTHR33021">
    <property type="entry name" value="BLUE COPPER PROTEIN"/>
    <property type="match status" value="1"/>
</dbReference>
<feature type="transmembrane region" description="Helical" evidence="11">
    <location>
        <begin position="236"/>
        <end position="257"/>
    </location>
</feature>
<keyword evidence="3" id="KW-0336">GPI-anchor</keyword>
<comment type="similarity">
    <text evidence="9">Belongs to the early nodulin-like (ENODL) family.</text>
</comment>
<reference evidence="14" key="1">
    <citation type="journal article" date="2019" name="Curr. Biol.">
        <title>Genome Sequence of Striga asiatica Provides Insight into the Evolution of Plant Parasitism.</title>
        <authorList>
            <person name="Yoshida S."/>
            <person name="Kim S."/>
            <person name="Wafula E.K."/>
            <person name="Tanskanen J."/>
            <person name="Kim Y.M."/>
            <person name="Honaas L."/>
            <person name="Yang Z."/>
            <person name="Spallek T."/>
            <person name="Conn C.E."/>
            <person name="Ichihashi Y."/>
            <person name="Cheong K."/>
            <person name="Cui S."/>
            <person name="Der J.P."/>
            <person name="Gundlach H."/>
            <person name="Jiao Y."/>
            <person name="Hori C."/>
            <person name="Ishida J.K."/>
            <person name="Kasahara H."/>
            <person name="Kiba T."/>
            <person name="Kim M.S."/>
            <person name="Koo N."/>
            <person name="Laohavisit A."/>
            <person name="Lee Y.H."/>
            <person name="Lumba S."/>
            <person name="McCourt P."/>
            <person name="Mortimer J.C."/>
            <person name="Mutuku J.M."/>
            <person name="Nomura T."/>
            <person name="Sasaki-Sekimoto Y."/>
            <person name="Seto Y."/>
            <person name="Wang Y."/>
            <person name="Wakatake T."/>
            <person name="Sakakibara H."/>
            <person name="Demura T."/>
            <person name="Yamaguchi S."/>
            <person name="Yoneyama K."/>
            <person name="Manabe R.I."/>
            <person name="Nelson D.C."/>
            <person name="Schulman A.H."/>
            <person name="Timko M.P."/>
            <person name="dePamphilis C.W."/>
            <person name="Choi D."/>
            <person name="Shirasu K."/>
        </authorList>
    </citation>
    <scope>NUCLEOTIDE SEQUENCE [LARGE SCALE GENOMIC DNA]</scope>
    <source>
        <strain evidence="14">cv. UVA1</strain>
    </source>
</reference>
<keyword evidence="8" id="KW-0449">Lipoprotein</keyword>
<keyword evidence="2" id="KW-1003">Cell membrane</keyword>
<organism evidence="13 14">
    <name type="scientific">Striga asiatica</name>
    <name type="common">Asiatic witchweed</name>
    <name type="synonym">Buchnera asiatica</name>
    <dbReference type="NCBI Taxonomy" id="4170"/>
    <lineage>
        <taxon>Eukaryota</taxon>
        <taxon>Viridiplantae</taxon>
        <taxon>Streptophyta</taxon>
        <taxon>Embryophyta</taxon>
        <taxon>Tracheophyta</taxon>
        <taxon>Spermatophyta</taxon>
        <taxon>Magnoliopsida</taxon>
        <taxon>eudicotyledons</taxon>
        <taxon>Gunneridae</taxon>
        <taxon>Pentapetalae</taxon>
        <taxon>asterids</taxon>
        <taxon>lamiids</taxon>
        <taxon>Lamiales</taxon>
        <taxon>Orobanchaceae</taxon>
        <taxon>Buchnereae</taxon>
        <taxon>Striga</taxon>
    </lineage>
</organism>
<evidence type="ECO:0000256" key="8">
    <source>
        <dbReference type="ARBA" id="ARBA00023288"/>
    </source>
</evidence>
<evidence type="ECO:0000256" key="9">
    <source>
        <dbReference type="ARBA" id="ARBA00035011"/>
    </source>
</evidence>
<dbReference type="AlphaFoldDB" id="A0A5A7RHD1"/>
<comment type="subcellular location">
    <subcellularLocation>
        <location evidence="1">Cell membrane</location>
        <topology evidence="1">Lipid-anchor</topology>
        <topology evidence="1">GPI-anchor</topology>
    </subcellularLocation>
</comment>
<name>A0A5A7RHD1_STRAF</name>
<dbReference type="Gene3D" id="2.60.40.420">
    <property type="entry name" value="Cupredoxins - blue copper proteins"/>
    <property type="match status" value="1"/>
</dbReference>
<evidence type="ECO:0000256" key="1">
    <source>
        <dbReference type="ARBA" id="ARBA00004609"/>
    </source>
</evidence>
<evidence type="ECO:0000256" key="11">
    <source>
        <dbReference type="SAM" id="Phobius"/>
    </source>
</evidence>
<dbReference type="EMBL" id="BKCP01012736">
    <property type="protein sequence ID" value="GER56580.1"/>
    <property type="molecule type" value="Genomic_DNA"/>
</dbReference>
<evidence type="ECO:0000256" key="7">
    <source>
        <dbReference type="ARBA" id="ARBA00023180"/>
    </source>
</evidence>
<accession>A0A5A7RHD1</accession>
<keyword evidence="11" id="KW-1133">Transmembrane helix</keyword>
<dbReference type="Pfam" id="PF02298">
    <property type="entry name" value="Cu_bind_like"/>
    <property type="match status" value="1"/>
</dbReference>
<sequence>MATSTTNTPSLFALTFNSLNKIKALQSINYITLSFVRYLFLNMSQKTNPRLYQEIFLVFGILSVILLAQKGDAYDFKVGGSTGWTVPKDPNATIYNHWAEKNRFQIGDTLLFVYAAGQDSVLHVTQEEYTNCNTEIALEKFTDGHTVFKFNQSGPHYFISGVADNCRKNEKLVVVVMADRKSSHGLNGTVSTPQSSPPSPAPAGEESPSPPPSGETQTNPTPAPSQESRPPRNSGYMNGASVVSAVVAGFFGSSLVFGI</sequence>
<evidence type="ECO:0000256" key="3">
    <source>
        <dbReference type="ARBA" id="ARBA00022622"/>
    </source>
</evidence>
<feature type="region of interest" description="Disordered" evidence="10">
    <location>
        <begin position="183"/>
        <end position="238"/>
    </location>
</feature>
<dbReference type="InterPro" id="IPR039391">
    <property type="entry name" value="Phytocyanin-like"/>
</dbReference>